<dbReference type="RefSeq" id="XP_007398595.1">
    <property type="nucleotide sequence ID" value="XM_007398533.1"/>
</dbReference>
<feature type="domain" description="DUF6534" evidence="2">
    <location>
        <begin position="147"/>
        <end position="232"/>
    </location>
</feature>
<feature type="transmembrane region" description="Helical" evidence="1">
    <location>
        <begin position="39"/>
        <end position="57"/>
    </location>
</feature>
<gene>
    <name evidence="3" type="ORF">PHACADRAFT_148756</name>
</gene>
<evidence type="ECO:0000313" key="4">
    <source>
        <dbReference type="Proteomes" id="UP000008370"/>
    </source>
</evidence>
<dbReference type="EMBL" id="JH930475">
    <property type="protein sequence ID" value="EKM52239.1"/>
    <property type="molecule type" value="Genomic_DNA"/>
</dbReference>
<dbReference type="PANTHER" id="PTHR40465:SF1">
    <property type="entry name" value="DUF6534 DOMAIN-CONTAINING PROTEIN"/>
    <property type="match status" value="1"/>
</dbReference>
<organism evidence="3 4">
    <name type="scientific">Phanerochaete carnosa (strain HHB-10118-sp)</name>
    <name type="common">White-rot fungus</name>
    <name type="synonym">Peniophora carnosa</name>
    <dbReference type="NCBI Taxonomy" id="650164"/>
    <lineage>
        <taxon>Eukaryota</taxon>
        <taxon>Fungi</taxon>
        <taxon>Dikarya</taxon>
        <taxon>Basidiomycota</taxon>
        <taxon>Agaricomycotina</taxon>
        <taxon>Agaricomycetes</taxon>
        <taxon>Polyporales</taxon>
        <taxon>Phanerochaetaceae</taxon>
        <taxon>Phanerochaete</taxon>
    </lineage>
</organism>
<dbReference type="HOGENOM" id="CLU_046025_2_1_1"/>
<feature type="transmembrane region" description="Helical" evidence="1">
    <location>
        <begin position="140"/>
        <end position="163"/>
    </location>
</feature>
<dbReference type="Pfam" id="PF20152">
    <property type="entry name" value="DUF6534"/>
    <property type="match status" value="1"/>
</dbReference>
<feature type="transmembrane region" description="Helical" evidence="1">
    <location>
        <begin position="6"/>
        <end position="27"/>
    </location>
</feature>
<evidence type="ECO:0000256" key="1">
    <source>
        <dbReference type="SAM" id="Phobius"/>
    </source>
</evidence>
<reference evidence="3 4" key="1">
    <citation type="journal article" date="2012" name="BMC Genomics">
        <title>Comparative genomics of the white-rot fungi, Phanerochaete carnosa and P. chrysosporium, to elucidate the genetic basis of the distinct wood types they colonize.</title>
        <authorList>
            <person name="Suzuki H."/>
            <person name="MacDonald J."/>
            <person name="Syed K."/>
            <person name="Salamov A."/>
            <person name="Hori C."/>
            <person name="Aerts A."/>
            <person name="Henrissat B."/>
            <person name="Wiebenga A."/>
            <person name="vanKuyk P.A."/>
            <person name="Barry K."/>
            <person name="Lindquist E."/>
            <person name="LaButti K."/>
            <person name="Lapidus A."/>
            <person name="Lucas S."/>
            <person name="Coutinho P."/>
            <person name="Gong Y."/>
            <person name="Samejima M."/>
            <person name="Mahadevan R."/>
            <person name="Abou-Zaid M."/>
            <person name="de Vries R.P."/>
            <person name="Igarashi K."/>
            <person name="Yadav J.S."/>
            <person name="Grigoriev I.V."/>
            <person name="Master E.R."/>
        </authorList>
    </citation>
    <scope>NUCLEOTIDE SEQUENCE [LARGE SCALE GENOMIC DNA]</scope>
    <source>
        <strain evidence="3 4">HHB-10118-sp</strain>
    </source>
</reference>
<proteinExistence type="predicted"/>
<name>K5W032_PHACS</name>
<feature type="transmembrane region" description="Helical" evidence="1">
    <location>
        <begin position="175"/>
        <end position="202"/>
    </location>
</feature>
<dbReference type="InParanoid" id="K5W032"/>
<keyword evidence="1" id="KW-1133">Transmembrane helix</keyword>
<dbReference type="GeneID" id="18908768"/>
<dbReference type="PANTHER" id="PTHR40465">
    <property type="entry name" value="CHROMOSOME 1, WHOLE GENOME SHOTGUN SEQUENCE"/>
    <property type="match status" value="1"/>
</dbReference>
<dbReference type="AlphaFoldDB" id="K5W032"/>
<keyword evidence="1" id="KW-0472">Membrane</keyword>
<dbReference type="Proteomes" id="UP000008370">
    <property type="component" value="Unassembled WGS sequence"/>
</dbReference>
<feature type="transmembrane region" description="Helical" evidence="1">
    <location>
        <begin position="77"/>
        <end position="98"/>
    </location>
</feature>
<evidence type="ECO:0000313" key="3">
    <source>
        <dbReference type="EMBL" id="EKM52239.1"/>
    </source>
</evidence>
<evidence type="ECO:0000259" key="2">
    <source>
        <dbReference type="Pfam" id="PF20152"/>
    </source>
</evidence>
<sequence>MSTLQLLGYLFNWGLFGVLSLQVYLYYIAFPRDRWTLKTLVYSVYVIETVQTILVTYDAFNEYASGFGSLEALDAGGLNWISVPIFSGIVSAMVQIHYAYRVSIVSGSRILGLAISVVTASYAVRSVSGRQSNCAYTVALQIWLAATAVCDVIIAGCMTLFLLRHDIMNPEMHALITRLVRLVVGTGMLTALAATIDLVLFLAFPHRAYHGCIALTLAKLYSNSLLVLFNSRIRIVDGRLRASELAGNGSNSMLAKSQPGVAGIIRYDPFATHAALLGGVHVHEVL</sequence>
<dbReference type="InterPro" id="IPR045339">
    <property type="entry name" value="DUF6534"/>
</dbReference>
<feature type="transmembrane region" description="Helical" evidence="1">
    <location>
        <begin position="110"/>
        <end position="128"/>
    </location>
</feature>
<keyword evidence="1" id="KW-0812">Transmembrane</keyword>
<dbReference type="OrthoDB" id="2953893at2759"/>
<dbReference type="KEGG" id="pco:PHACADRAFT_148756"/>
<keyword evidence="4" id="KW-1185">Reference proteome</keyword>
<protein>
    <recommendedName>
        <fullName evidence="2">DUF6534 domain-containing protein</fullName>
    </recommendedName>
</protein>
<accession>K5W032</accession>
<feature type="transmembrane region" description="Helical" evidence="1">
    <location>
        <begin position="208"/>
        <end position="229"/>
    </location>
</feature>